<evidence type="ECO:0000256" key="2">
    <source>
        <dbReference type="ARBA" id="ARBA00023002"/>
    </source>
</evidence>
<name>A0ABU3KQW0_9BURK</name>
<keyword evidence="4" id="KW-1185">Reference proteome</keyword>
<dbReference type="SUPFAM" id="SSF51735">
    <property type="entry name" value="NAD(P)-binding Rossmann-fold domains"/>
    <property type="match status" value="1"/>
</dbReference>
<proteinExistence type="inferred from homology"/>
<reference evidence="3 4" key="1">
    <citation type="submission" date="2023-08" db="EMBL/GenBank/DDBJ databases">
        <title>Rhodoferax potami sp. nov. and Rhodoferax mekongensis sp. nov., isolated from the Mekong River in Thailand.</title>
        <authorList>
            <person name="Kitikhun S."/>
            <person name="Charoenyingcharoen P."/>
            <person name="Siriarchawattana P."/>
            <person name="Likhitrattanapisal S."/>
            <person name="Nilsakha T."/>
            <person name="Chanpet A."/>
            <person name="Rattanawaree P."/>
            <person name="Ingsriswang S."/>
        </authorList>
    </citation>
    <scope>NUCLEOTIDE SEQUENCE [LARGE SCALE GENOMIC DNA]</scope>
    <source>
        <strain evidence="3 4">TBRC 17660</strain>
    </source>
</reference>
<evidence type="ECO:0000313" key="3">
    <source>
        <dbReference type="EMBL" id="MDT7520070.1"/>
    </source>
</evidence>
<accession>A0ABU3KQW0</accession>
<keyword evidence="2" id="KW-0560">Oxidoreductase</keyword>
<dbReference type="PANTHER" id="PTHR24321">
    <property type="entry name" value="DEHYDROGENASES, SHORT CHAIN"/>
    <property type="match status" value="1"/>
</dbReference>
<dbReference type="InterPro" id="IPR036291">
    <property type="entry name" value="NAD(P)-bd_dom_sf"/>
</dbReference>
<comment type="similarity">
    <text evidence="1">Belongs to the short-chain dehydrogenases/reductases (SDR) family.</text>
</comment>
<dbReference type="InterPro" id="IPR002347">
    <property type="entry name" value="SDR_fam"/>
</dbReference>
<dbReference type="EMBL" id="JAVBIK010000001">
    <property type="protein sequence ID" value="MDT7520070.1"/>
    <property type="molecule type" value="Genomic_DNA"/>
</dbReference>
<dbReference type="Pfam" id="PF13561">
    <property type="entry name" value="adh_short_C2"/>
    <property type="match status" value="1"/>
</dbReference>
<protein>
    <submittedName>
        <fullName evidence="3">Oxidoreductase</fullName>
    </submittedName>
</protein>
<dbReference type="Gene3D" id="3.40.50.720">
    <property type="entry name" value="NAD(P)-binding Rossmann-like Domain"/>
    <property type="match status" value="1"/>
</dbReference>
<gene>
    <name evidence="3" type="ORF">RAE19_15360</name>
</gene>
<organism evidence="3 4">
    <name type="scientific">Rhodoferax potami</name>
    <dbReference type="NCBI Taxonomy" id="3068338"/>
    <lineage>
        <taxon>Bacteria</taxon>
        <taxon>Pseudomonadati</taxon>
        <taxon>Pseudomonadota</taxon>
        <taxon>Betaproteobacteria</taxon>
        <taxon>Burkholderiales</taxon>
        <taxon>Comamonadaceae</taxon>
        <taxon>Rhodoferax</taxon>
    </lineage>
</organism>
<sequence>MNTHLLLQGKTVLVVGAAGRIGRVIVDAVLAAGGRAVALDTDAVGLKALTDAHSPGTLSCATLDMADRASIDRALADAHDRFGSVDGAVNTAYPRNARYGRHFFDVEYADFCENTSLHMGGYFLFMQACSRYALESQQPFSLVNLSSIYGSVAPRFDVYAGTEMTMPVEYAAIKAGLEHMTRYVNAYMKGRGAAFRANCVSPGGILAGQDGQFLARYGEQCLSKGMLDAQDVTGAIVFLLSDAARHVVGQNIIVDDGFSI</sequence>
<dbReference type="Proteomes" id="UP001321700">
    <property type="component" value="Unassembled WGS sequence"/>
</dbReference>
<dbReference type="PRINTS" id="PR00081">
    <property type="entry name" value="GDHRDH"/>
</dbReference>
<dbReference type="RefSeq" id="WP_313875709.1">
    <property type="nucleotide sequence ID" value="NZ_JAVBIK010000001.1"/>
</dbReference>
<dbReference type="PANTHER" id="PTHR24321:SF8">
    <property type="entry name" value="ESTRADIOL 17-BETA-DEHYDROGENASE 8-RELATED"/>
    <property type="match status" value="1"/>
</dbReference>
<comment type="caution">
    <text evidence="3">The sequence shown here is derived from an EMBL/GenBank/DDBJ whole genome shotgun (WGS) entry which is preliminary data.</text>
</comment>
<dbReference type="NCBIfam" id="NF006619">
    <property type="entry name" value="PRK09186.1"/>
    <property type="match status" value="1"/>
</dbReference>
<evidence type="ECO:0000256" key="1">
    <source>
        <dbReference type="ARBA" id="ARBA00006484"/>
    </source>
</evidence>
<evidence type="ECO:0000313" key="4">
    <source>
        <dbReference type="Proteomes" id="UP001321700"/>
    </source>
</evidence>